<evidence type="ECO:0000313" key="2">
    <source>
        <dbReference type="EMBL" id="BBU24258.1"/>
    </source>
</evidence>
<dbReference type="InterPro" id="IPR019239">
    <property type="entry name" value="VapB_antitoxin"/>
</dbReference>
<name>A0AAD1H3X2_MYCXE</name>
<feature type="region of interest" description="Disordered" evidence="1">
    <location>
        <begin position="56"/>
        <end position="80"/>
    </location>
</feature>
<protein>
    <submittedName>
        <fullName evidence="2">Uncharacterized protein</fullName>
    </submittedName>
</protein>
<feature type="compositionally biased region" description="Acidic residues" evidence="1">
    <location>
        <begin position="56"/>
        <end position="65"/>
    </location>
</feature>
<accession>A0AAD1H3X2</accession>
<evidence type="ECO:0000256" key="1">
    <source>
        <dbReference type="SAM" id="MobiDB-lite"/>
    </source>
</evidence>
<dbReference type="Pfam" id="PF09957">
    <property type="entry name" value="VapB_antitoxin"/>
    <property type="match status" value="1"/>
</dbReference>
<dbReference type="AlphaFoldDB" id="A0AAD1H3X2"/>
<evidence type="ECO:0000313" key="3">
    <source>
        <dbReference type="Proteomes" id="UP000464624"/>
    </source>
</evidence>
<reference evidence="2 3" key="1">
    <citation type="submission" date="2019-12" db="EMBL/GenBank/DDBJ databases">
        <title>Complete genome sequence of Mycolicibacterium xenopi str. JCM15661T.</title>
        <authorList>
            <person name="Yoshida M."/>
            <person name="Fukano H."/>
            <person name="Asakura T."/>
            <person name="Hoshino Y."/>
        </authorList>
    </citation>
    <scope>NUCLEOTIDE SEQUENCE [LARGE SCALE GENOMIC DNA]</scope>
    <source>
        <strain evidence="2 3">JCM 15661T</strain>
    </source>
</reference>
<dbReference type="EMBL" id="AP022314">
    <property type="protein sequence ID" value="BBU24258.1"/>
    <property type="molecule type" value="Genomic_DNA"/>
</dbReference>
<dbReference type="Proteomes" id="UP000464624">
    <property type="component" value="Chromosome"/>
</dbReference>
<dbReference type="KEGG" id="mxe:MYXE_40480"/>
<organism evidence="2 3">
    <name type="scientific">Mycobacterium xenopi</name>
    <dbReference type="NCBI Taxonomy" id="1789"/>
    <lineage>
        <taxon>Bacteria</taxon>
        <taxon>Bacillati</taxon>
        <taxon>Actinomycetota</taxon>
        <taxon>Actinomycetes</taxon>
        <taxon>Mycobacteriales</taxon>
        <taxon>Mycobacteriaceae</taxon>
        <taxon>Mycobacterium</taxon>
    </lineage>
</organism>
<proteinExistence type="predicted"/>
<gene>
    <name evidence="2" type="ORF">MYXE_40480</name>
</gene>
<sequence length="80" mass="9217">MTAWLTGYRLDMALRKYEIQIDEELLNEAIRRYHVHGPREAVHLALRTLVRGSDEEDLSLEEEDPYGLSALDPHRAGEKG</sequence>